<accession>A0A412QCA3</accession>
<dbReference type="InterPro" id="IPR012547">
    <property type="entry name" value="PDDEXK_9"/>
</dbReference>
<dbReference type="Proteomes" id="UP000283360">
    <property type="component" value="Unassembled WGS sequence"/>
</dbReference>
<evidence type="ECO:0000313" key="2">
    <source>
        <dbReference type="EMBL" id="RGT88621.1"/>
    </source>
</evidence>
<dbReference type="Pfam" id="PF08011">
    <property type="entry name" value="PDDEXK_9"/>
    <property type="match status" value="1"/>
</dbReference>
<dbReference type="RefSeq" id="WP_117835610.1">
    <property type="nucleotide sequence ID" value="NZ_QRXJ01000015.1"/>
</dbReference>
<evidence type="ECO:0000259" key="1">
    <source>
        <dbReference type="Pfam" id="PF09820"/>
    </source>
</evidence>
<sequence length="568" mass="66900">MQKVISIGKQNFVSLRENDCFYIDKTDLICKWWESKDEITLITRPRRFGKTLNMSMLNCFFSNQFTGREDLFKGLVVWKKEKYRKMQGTYPVIFLNFAAIKGSNYEDARDGIIMAINEAYSEHRYLLESNELTDGERKCFEELDYYAKNPGIKKQVANDTICNAVKNLANCLSRYYKKKVIILLDEYDTPMQEAYLYGYWKEFTAFIRSLFNATFKTNPYLERAMMTGITRVSKESVFSDLNNLNVVTTTSTEYETCFGFSEEEVFQALEERGMNNQKKLVKSWYDGFIFGNTHDIYNPWSITNFLDKKQVRPYWADTSSNSMIDELIRKASTDIKEKMEELLQGKEIVVNFDEQIVFEQLDQDENAIWSLMLVSGYLKAEQIEYRGVLLEPWYHLRITNLETTAMFTTMFKGWFAKNQSNYNQFMKALLSDDIDAMNYYMNQIIMTTFSYFDVGQNEPERFYHGFVLGLIADQTDIYEIRSNRESGFGRYDVMMIPKIKETKKYPAIIMEFKVRNIKREESLEDTVQTALTQIKEKCYDAELYDRGLKKEEIHHYGFAFEGKKVLIG</sequence>
<organism evidence="2 3">
    <name type="scientific">Coprococcus comes</name>
    <dbReference type="NCBI Taxonomy" id="410072"/>
    <lineage>
        <taxon>Bacteria</taxon>
        <taxon>Bacillati</taxon>
        <taxon>Bacillota</taxon>
        <taxon>Clostridia</taxon>
        <taxon>Lachnospirales</taxon>
        <taxon>Lachnospiraceae</taxon>
        <taxon>Coprococcus</taxon>
    </lineage>
</organism>
<dbReference type="Pfam" id="PF09820">
    <property type="entry name" value="AAA-ATPase_like"/>
    <property type="match status" value="1"/>
</dbReference>
<evidence type="ECO:0000313" key="3">
    <source>
        <dbReference type="Proteomes" id="UP000283360"/>
    </source>
</evidence>
<comment type="caution">
    <text evidence="2">The sequence shown here is derived from an EMBL/GenBank/DDBJ whole genome shotgun (WGS) entry which is preliminary data.</text>
</comment>
<dbReference type="EMBL" id="QRXJ01000015">
    <property type="protein sequence ID" value="RGT88621.1"/>
    <property type="molecule type" value="Genomic_DNA"/>
</dbReference>
<dbReference type="PANTHER" id="PTHR34825">
    <property type="entry name" value="CONSERVED PROTEIN, WITH A WEAK D-GALACTARATE DEHYDRATASE/ALTRONATE HYDROLASE DOMAIN"/>
    <property type="match status" value="1"/>
</dbReference>
<feature type="domain" description="AAA-ATPase-like" evidence="1">
    <location>
        <begin position="7"/>
        <end position="238"/>
    </location>
</feature>
<protein>
    <recommendedName>
        <fullName evidence="1">AAA-ATPase-like domain-containing protein</fullName>
    </recommendedName>
</protein>
<dbReference type="Gene3D" id="3.40.50.300">
    <property type="entry name" value="P-loop containing nucleotide triphosphate hydrolases"/>
    <property type="match status" value="1"/>
</dbReference>
<gene>
    <name evidence="2" type="ORF">DWX03_11290</name>
</gene>
<keyword evidence="3" id="KW-1185">Reference proteome</keyword>
<proteinExistence type="predicted"/>
<dbReference type="PANTHER" id="PTHR34825:SF1">
    <property type="entry name" value="AAA-ATPASE-LIKE DOMAIN-CONTAINING PROTEIN"/>
    <property type="match status" value="1"/>
</dbReference>
<name>A0A412QCA3_9FIRM</name>
<dbReference type="InterPro" id="IPR027417">
    <property type="entry name" value="P-loop_NTPase"/>
</dbReference>
<reference evidence="2 3" key="1">
    <citation type="submission" date="2018-08" db="EMBL/GenBank/DDBJ databases">
        <title>A genome reference for cultivated species of the human gut microbiota.</title>
        <authorList>
            <person name="Zou Y."/>
            <person name="Xue W."/>
            <person name="Luo G."/>
        </authorList>
    </citation>
    <scope>NUCLEOTIDE SEQUENCE [LARGE SCALE GENOMIC DNA]</scope>
    <source>
        <strain evidence="2 3">AF18-12LB</strain>
    </source>
</reference>
<dbReference type="InterPro" id="IPR018631">
    <property type="entry name" value="AAA-ATPase-like_dom"/>
</dbReference>
<dbReference type="SUPFAM" id="SSF52540">
    <property type="entry name" value="P-loop containing nucleoside triphosphate hydrolases"/>
    <property type="match status" value="1"/>
</dbReference>
<dbReference type="AlphaFoldDB" id="A0A412QCA3"/>